<proteinExistence type="predicted"/>
<dbReference type="EMBL" id="BDGU01000019">
    <property type="protein sequence ID" value="GAV99816.1"/>
    <property type="molecule type" value="Genomic_DNA"/>
</dbReference>
<organism evidence="1 2">
    <name type="scientific">Lentinula edodes</name>
    <name type="common">Shiitake mushroom</name>
    <name type="synonym">Lentinus edodes</name>
    <dbReference type="NCBI Taxonomy" id="5353"/>
    <lineage>
        <taxon>Eukaryota</taxon>
        <taxon>Fungi</taxon>
        <taxon>Dikarya</taxon>
        <taxon>Basidiomycota</taxon>
        <taxon>Agaricomycotina</taxon>
        <taxon>Agaricomycetes</taxon>
        <taxon>Agaricomycetidae</taxon>
        <taxon>Agaricales</taxon>
        <taxon>Marasmiineae</taxon>
        <taxon>Omphalotaceae</taxon>
        <taxon>Lentinula</taxon>
    </lineage>
</organism>
<sequence length="74" mass="8129">MTFPCAVSPAWLSSNFLLPSPGATQRCTCWCSAKRIQRQPALRAKGLSARHLWREEKSRSKAGTFEIGYGGGDT</sequence>
<keyword evidence="2" id="KW-1185">Reference proteome</keyword>
<reference evidence="1 2" key="2">
    <citation type="submission" date="2017-02" db="EMBL/GenBank/DDBJ databases">
        <title>A genome survey and senescence transcriptome analysis in Lentinula edodes.</title>
        <authorList>
            <person name="Sakamoto Y."/>
            <person name="Nakade K."/>
            <person name="Sato S."/>
            <person name="Yoshida Y."/>
            <person name="Miyazaki K."/>
            <person name="Natsume S."/>
            <person name="Konno N."/>
        </authorList>
    </citation>
    <scope>NUCLEOTIDE SEQUENCE [LARGE SCALE GENOMIC DNA]</scope>
    <source>
        <strain evidence="1 2">NBRC 111202</strain>
    </source>
</reference>
<dbReference type="Proteomes" id="UP000188533">
    <property type="component" value="Unassembled WGS sequence"/>
</dbReference>
<name>A0A1Q3DXR8_LENED</name>
<accession>A0A1Q3DXR8</accession>
<comment type="caution">
    <text evidence="1">The sequence shown here is derived from an EMBL/GenBank/DDBJ whole genome shotgun (WGS) entry which is preliminary data.</text>
</comment>
<evidence type="ECO:0000313" key="2">
    <source>
        <dbReference type="Proteomes" id="UP000188533"/>
    </source>
</evidence>
<dbReference type="AlphaFoldDB" id="A0A1Q3DXR8"/>
<protein>
    <submittedName>
        <fullName evidence="1">Uncharacterized protein</fullName>
    </submittedName>
</protein>
<gene>
    <name evidence="1" type="ORF">LENED_001299</name>
</gene>
<evidence type="ECO:0000313" key="1">
    <source>
        <dbReference type="EMBL" id="GAV99816.1"/>
    </source>
</evidence>
<reference evidence="1 2" key="1">
    <citation type="submission" date="2016-08" db="EMBL/GenBank/DDBJ databases">
        <authorList>
            <consortium name="Lentinula edodes genome sequencing consortium"/>
            <person name="Sakamoto Y."/>
            <person name="Nakade K."/>
            <person name="Sato S."/>
            <person name="Yoshida Y."/>
            <person name="Miyazaki K."/>
            <person name="Natsume S."/>
            <person name="Konno N."/>
        </authorList>
    </citation>
    <scope>NUCLEOTIDE SEQUENCE [LARGE SCALE GENOMIC DNA]</scope>
    <source>
        <strain evidence="1 2">NBRC 111202</strain>
    </source>
</reference>